<evidence type="ECO:0000313" key="1">
    <source>
        <dbReference type="EMBL" id="OGG46186.1"/>
    </source>
</evidence>
<name>A0A1F6CAI2_HANXR</name>
<reference evidence="1 2" key="1">
    <citation type="journal article" date="2016" name="Nat. Commun.">
        <title>Thousands of microbial genomes shed light on interconnected biogeochemical processes in an aquifer system.</title>
        <authorList>
            <person name="Anantharaman K."/>
            <person name="Brown C.T."/>
            <person name="Hug L.A."/>
            <person name="Sharon I."/>
            <person name="Castelle C.J."/>
            <person name="Probst A.J."/>
            <person name="Thomas B.C."/>
            <person name="Singh A."/>
            <person name="Wilkins M.J."/>
            <person name="Karaoz U."/>
            <person name="Brodie E.L."/>
            <person name="Williams K.H."/>
            <person name="Hubbard S.S."/>
            <person name="Banfield J.F."/>
        </authorList>
    </citation>
    <scope>NUCLEOTIDE SEQUENCE [LARGE SCALE GENOMIC DNA]</scope>
    <source>
        <strain evidence="2">RIFCSPLOWO2_12_FULL_64_10</strain>
    </source>
</reference>
<accession>A0A1F6CAI2</accession>
<proteinExistence type="predicted"/>
<dbReference type="AlphaFoldDB" id="A0A1F6CAI2"/>
<dbReference type="EMBL" id="MFKF01000337">
    <property type="protein sequence ID" value="OGG46186.1"/>
    <property type="molecule type" value="Genomic_DNA"/>
</dbReference>
<dbReference type="Proteomes" id="UP000178606">
    <property type="component" value="Unassembled WGS sequence"/>
</dbReference>
<protein>
    <submittedName>
        <fullName evidence="1">Uncharacterized protein</fullName>
    </submittedName>
</protein>
<organism evidence="1 2">
    <name type="scientific">Handelsmanbacteria sp. (strain RIFCSPLOWO2_12_FULL_64_10)</name>
    <dbReference type="NCBI Taxonomy" id="1817868"/>
    <lineage>
        <taxon>Bacteria</taxon>
        <taxon>Candidatus Handelsmaniibacteriota</taxon>
    </lineage>
</organism>
<evidence type="ECO:0000313" key="2">
    <source>
        <dbReference type="Proteomes" id="UP000178606"/>
    </source>
</evidence>
<sequence length="111" mass="12362">MSETFETKVLRGDILKTLYYRNAFNERTQLGAHLLWLHMTAGGHHEDGEPLTRDALERHVDSLAAKGLVGKIVPPPEGRLLTDYEAYLTRKGRGLLEGALPEDPDVLIGDL</sequence>
<comment type="caution">
    <text evidence="1">The sequence shown here is derived from an EMBL/GenBank/DDBJ whole genome shotgun (WGS) entry which is preliminary data.</text>
</comment>
<gene>
    <name evidence="1" type="ORF">A3F84_10410</name>
</gene>